<dbReference type="GO" id="GO:0006281">
    <property type="term" value="P:DNA repair"/>
    <property type="evidence" value="ECO:0007669"/>
    <property type="project" value="InterPro"/>
</dbReference>
<keyword evidence="3" id="KW-0548">Nucleotidyltransferase</keyword>
<sequence>MERDKIYLAIDLKAFYASVECCARGWDPLNTNLVVADQTRTDKTICLAVSPALKAFGIKGRPRLFAVKQAVATLNRERAQHATCHHLSAHKSVYRQKLLRSPDLRIDFKVVPPRMKYYLQKSAAIYGIYLRFLPADKIHVYSIDEVFLDVSDYLVTHDVTAHQLARLLIKRIYQETGLTATAGIGTNLYLAKVALDIGAKHVQPDSDGVRIAFLDEKRYRRDLWDHQPLTDFWRIGRGYAQRLQKLGLVTMRDIAQASLGTLTDQGNADLLFKEFGINAELLIDHAWGKEATTMADIKHYHPAAHGFSTNQILPAPTPVADARLTLGGMIDNLVQQLVRYDLLTDQISLGISYDQASLNYYDYQGELSQDFYGRIRPKSLHVHTTLAVPTAAASDLRSAFHTLFDQHINSHLLVRRIMVGAGHLQSRQGNQLAVRYEQTNLFVDPLAQRVQEQYADYQRERDHRLQQAILTLQQQYNNKNIVIRLADILPGARTKERNLQIGGHRA</sequence>
<evidence type="ECO:0000256" key="1">
    <source>
        <dbReference type="ARBA" id="ARBA00010945"/>
    </source>
</evidence>
<dbReference type="SUPFAM" id="SSF56672">
    <property type="entry name" value="DNA/RNA polymerases"/>
    <property type="match status" value="1"/>
</dbReference>
<dbReference type="KEGG" id="lsw:GTO87_08155"/>
<name>A0A7H9ELJ5_9LACO</name>
<dbReference type="GO" id="GO:0003684">
    <property type="term" value="F:damaged DNA binding"/>
    <property type="evidence" value="ECO:0007669"/>
    <property type="project" value="InterPro"/>
</dbReference>
<evidence type="ECO:0000313" key="5">
    <source>
        <dbReference type="EMBL" id="QLL78556.1"/>
    </source>
</evidence>
<evidence type="ECO:0000256" key="3">
    <source>
        <dbReference type="ARBA" id="ARBA00022932"/>
    </source>
</evidence>
<dbReference type="GO" id="GO:0005829">
    <property type="term" value="C:cytosol"/>
    <property type="evidence" value="ECO:0007669"/>
    <property type="project" value="TreeGrafter"/>
</dbReference>
<dbReference type="Pfam" id="PF00817">
    <property type="entry name" value="IMS"/>
    <property type="match status" value="1"/>
</dbReference>
<dbReference type="InterPro" id="IPR043128">
    <property type="entry name" value="Rev_trsase/Diguanyl_cyclase"/>
</dbReference>
<organism evidence="5 6">
    <name type="scientific">Ligilactobacillus saerimneri</name>
    <dbReference type="NCBI Taxonomy" id="228229"/>
    <lineage>
        <taxon>Bacteria</taxon>
        <taxon>Bacillati</taxon>
        <taxon>Bacillota</taxon>
        <taxon>Bacilli</taxon>
        <taxon>Lactobacillales</taxon>
        <taxon>Lactobacillaceae</taxon>
        <taxon>Ligilactobacillus</taxon>
    </lineage>
</organism>
<dbReference type="Pfam" id="PF11799">
    <property type="entry name" value="IMS_C"/>
    <property type="match status" value="1"/>
</dbReference>
<evidence type="ECO:0000256" key="2">
    <source>
        <dbReference type="ARBA" id="ARBA00022457"/>
    </source>
</evidence>
<comment type="similarity">
    <text evidence="1">Belongs to the DNA polymerase type-Y family.</text>
</comment>
<accession>A0A7H9ELJ5</accession>
<dbReference type="Gene3D" id="3.30.70.270">
    <property type="match status" value="1"/>
</dbReference>
<dbReference type="Gene3D" id="1.10.150.20">
    <property type="entry name" value="5' to 3' exonuclease, C-terminal subdomain"/>
    <property type="match status" value="1"/>
</dbReference>
<dbReference type="GO" id="GO:0009432">
    <property type="term" value="P:SOS response"/>
    <property type="evidence" value="ECO:0007669"/>
    <property type="project" value="TreeGrafter"/>
</dbReference>
<keyword evidence="3" id="KW-0239">DNA-directed DNA polymerase</keyword>
<dbReference type="PANTHER" id="PTHR11076:SF35">
    <property type="entry name" value="DNA REPAIR PROTEIN HOMOLOG YOBH"/>
    <property type="match status" value="1"/>
</dbReference>
<dbReference type="PANTHER" id="PTHR11076">
    <property type="entry name" value="DNA REPAIR POLYMERASE UMUC / TRANSFERASE FAMILY MEMBER"/>
    <property type="match status" value="1"/>
</dbReference>
<dbReference type="InterPro" id="IPR001126">
    <property type="entry name" value="UmuC"/>
</dbReference>
<gene>
    <name evidence="5" type="ORF">GTO87_08155</name>
</gene>
<keyword evidence="3" id="KW-0808">Transferase</keyword>
<reference evidence="5 6" key="1">
    <citation type="submission" date="2020-01" db="EMBL/GenBank/DDBJ databases">
        <title>Complete and circular genome sequences of six lactobacillus isolates from horses.</title>
        <authorList>
            <person name="Hassan H.M."/>
        </authorList>
    </citation>
    <scope>NUCLEOTIDE SEQUENCE [LARGE SCALE GENOMIC DNA]</scope>
    <source>
        <strain evidence="5 6">1A</strain>
    </source>
</reference>
<dbReference type="EMBL" id="CP047418">
    <property type="protein sequence ID" value="QLL78556.1"/>
    <property type="molecule type" value="Genomic_DNA"/>
</dbReference>
<feature type="domain" description="UmuC" evidence="4">
    <location>
        <begin position="7"/>
        <end position="236"/>
    </location>
</feature>
<dbReference type="GO" id="GO:0003887">
    <property type="term" value="F:DNA-directed DNA polymerase activity"/>
    <property type="evidence" value="ECO:0007669"/>
    <property type="project" value="UniProtKB-KW"/>
</dbReference>
<dbReference type="PROSITE" id="PS50173">
    <property type="entry name" value="UMUC"/>
    <property type="match status" value="1"/>
</dbReference>
<dbReference type="Proteomes" id="UP000510886">
    <property type="component" value="Chromosome"/>
</dbReference>
<dbReference type="Gene3D" id="3.40.1170.60">
    <property type="match status" value="1"/>
</dbReference>
<evidence type="ECO:0000313" key="6">
    <source>
        <dbReference type="Proteomes" id="UP000510886"/>
    </source>
</evidence>
<evidence type="ECO:0000259" key="4">
    <source>
        <dbReference type="PROSITE" id="PS50173"/>
    </source>
</evidence>
<dbReference type="InterPro" id="IPR017961">
    <property type="entry name" value="DNA_pol_Y-fam_little_finger"/>
</dbReference>
<dbReference type="GO" id="GO:0042276">
    <property type="term" value="P:error-prone translesion synthesis"/>
    <property type="evidence" value="ECO:0007669"/>
    <property type="project" value="TreeGrafter"/>
</dbReference>
<dbReference type="AlphaFoldDB" id="A0A7H9ELJ5"/>
<protein>
    <submittedName>
        <fullName evidence="5">LytTR family transcriptional regulator</fullName>
    </submittedName>
</protein>
<dbReference type="RefSeq" id="WP_180848732.1">
    <property type="nucleotide sequence ID" value="NZ_CP047418.1"/>
</dbReference>
<dbReference type="InterPro" id="IPR050116">
    <property type="entry name" value="DNA_polymerase-Y"/>
</dbReference>
<dbReference type="InterPro" id="IPR043502">
    <property type="entry name" value="DNA/RNA_pol_sf"/>
</dbReference>
<keyword evidence="2" id="KW-0515">Mutator protein</keyword>
<proteinExistence type="inferred from homology"/>